<evidence type="ECO:0000256" key="9">
    <source>
        <dbReference type="SAM" id="Phobius"/>
    </source>
</evidence>
<keyword evidence="4 9" id="KW-1133">Transmembrane helix</keyword>
<dbReference type="PRINTS" id="PR01904">
    <property type="entry name" value="GPR40FAMILY"/>
</dbReference>
<dbReference type="CDD" id="cd15170">
    <property type="entry name" value="7tmA_FFAR2_FFAR3"/>
    <property type="match status" value="1"/>
</dbReference>
<keyword evidence="7" id="KW-0675">Receptor</keyword>
<dbReference type="GO" id="GO:0004930">
    <property type="term" value="F:G protein-coupled receptor activity"/>
    <property type="evidence" value="ECO:0007669"/>
    <property type="project" value="UniProtKB-KW"/>
</dbReference>
<keyword evidence="12" id="KW-1185">Reference proteome</keyword>
<evidence type="ECO:0000259" key="10">
    <source>
        <dbReference type="PROSITE" id="PS50262"/>
    </source>
</evidence>
<reference evidence="11 12" key="1">
    <citation type="submission" date="2019-04" db="EMBL/GenBank/DDBJ databases">
        <authorList>
            <consortium name="Wellcome Sanger Institute Data Sharing"/>
        </authorList>
    </citation>
    <scope>NUCLEOTIDE SEQUENCE [LARGE SCALE GENOMIC DNA]</scope>
</reference>
<keyword evidence="5" id="KW-0297">G-protein coupled receptor</keyword>
<dbReference type="Ensembl" id="ENSSFOT00015066801.1">
    <property type="protein sequence ID" value="ENSSFOP00015054553.1"/>
    <property type="gene ID" value="ENSSFOG00015030987.1"/>
</dbReference>
<evidence type="ECO:0000313" key="12">
    <source>
        <dbReference type="Proteomes" id="UP000694397"/>
    </source>
</evidence>
<evidence type="ECO:0000256" key="6">
    <source>
        <dbReference type="ARBA" id="ARBA00023136"/>
    </source>
</evidence>
<dbReference type="OrthoDB" id="5961208at2759"/>
<dbReference type="AlphaFoldDB" id="A0A8C9TQL8"/>
<dbReference type="PROSITE" id="PS50262">
    <property type="entry name" value="G_PROTEIN_RECEP_F1_2"/>
    <property type="match status" value="1"/>
</dbReference>
<dbReference type="InterPro" id="IPR017452">
    <property type="entry name" value="GPCR_Rhodpsn_7TM"/>
</dbReference>
<feature type="transmembrane region" description="Helical" evidence="9">
    <location>
        <begin position="123"/>
        <end position="146"/>
    </location>
</feature>
<feature type="transmembrane region" description="Helical" evidence="9">
    <location>
        <begin position="13"/>
        <end position="33"/>
    </location>
</feature>
<dbReference type="InterPro" id="IPR000276">
    <property type="entry name" value="GPCR_Rhodpsn"/>
</dbReference>
<keyword evidence="3 9" id="KW-0812">Transmembrane</keyword>
<feature type="domain" description="G-protein coupled receptors family 1 profile" evidence="10">
    <location>
        <begin position="24"/>
        <end position="276"/>
    </location>
</feature>
<evidence type="ECO:0000256" key="8">
    <source>
        <dbReference type="ARBA" id="ARBA00023224"/>
    </source>
</evidence>
<proteinExistence type="predicted"/>
<evidence type="ECO:0000256" key="2">
    <source>
        <dbReference type="ARBA" id="ARBA00022475"/>
    </source>
</evidence>
<protein>
    <submittedName>
        <fullName evidence="11">Free fatty acid receptor 3</fullName>
    </submittedName>
</protein>
<feature type="transmembrane region" description="Helical" evidence="9">
    <location>
        <begin position="188"/>
        <end position="210"/>
    </location>
</feature>
<dbReference type="GO" id="GO:0005886">
    <property type="term" value="C:plasma membrane"/>
    <property type="evidence" value="ECO:0007669"/>
    <property type="project" value="UniProtKB-SubCell"/>
</dbReference>
<sequence>ISPSWETCLPLKMYIITFVTGLPANLLAFYAFIQKFRQKPTPIDILLLNLTISDLIFLIFLPFKMKEAADGLQWNLPKFLCPLSGFIFYTTIYNSTFFLMGVSVERYLGVAFPIKYKLHRRPLYAVIASVIFWLFSLSHISIVYIMEYHNSTDSDGMFPTPVPQNICYENFTNEQLKVLLPVRLELCLVLFCIPFLICSFCYINFVRILCKLPHISRRRRQRAIGLSLGTLVVFVLCFGPYNVSHVVGFATDSSPYWRNIALIFSTFNACLDPFIFYFSSSAVRKALRRLFANLLGRLKVPTYSQTDKDLELNPNEGSAV</sequence>
<keyword evidence="8" id="KW-0807">Transducer</keyword>
<name>A0A8C9TQL8_SCLFO</name>
<gene>
    <name evidence="11" type="primary">FFAR2</name>
    <name evidence="11" type="synonym">FFAR3</name>
</gene>
<reference evidence="11" key="3">
    <citation type="submission" date="2025-09" db="UniProtKB">
        <authorList>
            <consortium name="Ensembl"/>
        </authorList>
    </citation>
    <scope>IDENTIFICATION</scope>
</reference>
<dbReference type="Gene3D" id="1.20.1070.10">
    <property type="entry name" value="Rhodopsin 7-helix transmembrane proteins"/>
    <property type="match status" value="1"/>
</dbReference>
<organism evidence="11 12">
    <name type="scientific">Scleropages formosus</name>
    <name type="common">Asian bonytongue</name>
    <name type="synonym">Osteoglossum formosum</name>
    <dbReference type="NCBI Taxonomy" id="113540"/>
    <lineage>
        <taxon>Eukaryota</taxon>
        <taxon>Metazoa</taxon>
        <taxon>Chordata</taxon>
        <taxon>Craniata</taxon>
        <taxon>Vertebrata</taxon>
        <taxon>Euteleostomi</taxon>
        <taxon>Actinopterygii</taxon>
        <taxon>Neopterygii</taxon>
        <taxon>Teleostei</taxon>
        <taxon>Osteoglossocephala</taxon>
        <taxon>Osteoglossomorpha</taxon>
        <taxon>Osteoglossiformes</taxon>
        <taxon>Osteoglossidae</taxon>
        <taxon>Scleropages</taxon>
    </lineage>
</organism>
<dbReference type="SUPFAM" id="SSF81321">
    <property type="entry name" value="Family A G protein-coupled receptor-like"/>
    <property type="match status" value="1"/>
</dbReference>
<keyword evidence="6 9" id="KW-0472">Membrane</keyword>
<feature type="transmembrane region" description="Helical" evidence="9">
    <location>
        <begin position="261"/>
        <end position="279"/>
    </location>
</feature>
<dbReference type="Pfam" id="PF00001">
    <property type="entry name" value="7tm_1"/>
    <property type="match status" value="1"/>
</dbReference>
<evidence type="ECO:0000256" key="3">
    <source>
        <dbReference type="ARBA" id="ARBA00022692"/>
    </source>
</evidence>
<keyword evidence="2" id="KW-1003">Cell membrane</keyword>
<accession>A0A8C9TQL8</accession>
<evidence type="ECO:0000256" key="7">
    <source>
        <dbReference type="ARBA" id="ARBA00023170"/>
    </source>
</evidence>
<evidence type="ECO:0000256" key="5">
    <source>
        <dbReference type="ARBA" id="ARBA00023040"/>
    </source>
</evidence>
<dbReference type="PANTHER" id="PTHR45822:SF8">
    <property type="entry name" value="FREE FATTY ACID RECEPTOR 3-RELATED"/>
    <property type="match status" value="1"/>
</dbReference>
<evidence type="ECO:0000256" key="1">
    <source>
        <dbReference type="ARBA" id="ARBA00004651"/>
    </source>
</evidence>
<dbReference type="PRINTS" id="PR00237">
    <property type="entry name" value="GPCRRHODOPSN"/>
</dbReference>
<feature type="transmembrane region" description="Helical" evidence="9">
    <location>
        <begin position="222"/>
        <end position="241"/>
    </location>
</feature>
<feature type="transmembrane region" description="Helical" evidence="9">
    <location>
        <begin position="83"/>
        <end position="102"/>
    </location>
</feature>
<dbReference type="PANTHER" id="PTHR45822">
    <property type="entry name" value="FREE FATTY ACID RECEPTOR 2-RELATED"/>
    <property type="match status" value="1"/>
</dbReference>
<dbReference type="GeneTree" id="ENSGT00990000203527"/>
<dbReference type="Proteomes" id="UP000694397">
    <property type="component" value="Chromosome 18"/>
</dbReference>
<dbReference type="InterPro" id="IPR013312">
    <property type="entry name" value="GPR40-rel_orph"/>
</dbReference>
<dbReference type="GO" id="GO:0071398">
    <property type="term" value="P:cellular response to fatty acid"/>
    <property type="evidence" value="ECO:0007669"/>
    <property type="project" value="TreeGrafter"/>
</dbReference>
<evidence type="ECO:0000313" key="11">
    <source>
        <dbReference type="Ensembl" id="ENSSFOP00015054553.1"/>
    </source>
</evidence>
<reference evidence="11" key="2">
    <citation type="submission" date="2025-08" db="UniProtKB">
        <authorList>
            <consortium name="Ensembl"/>
        </authorList>
    </citation>
    <scope>IDENTIFICATION</scope>
</reference>
<dbReference type="FunFam" id="1.20.1070.10:FF:000173">
    <property type="entry name" value="Free fatty acid receptor 1"/>
    <property type="match status" value="1"/>
</dbReference>
<feature type="transmembrane region" description="Helical" evidence="9">
    <location>
        <begin position="45"/>
        <end position="63"/>
    </location>
</feature>
<evidence type="ECO:0000256" key="4">
    <source>
        <dbReference type="ARBA" id="ARBA00022989"/>
    </source>
</evidence>
<comment type="subcellular location">
    <subcellularLocation>
        <location evidence="1">Cell membrane</location>
        <topology evidence="1">Multi-pass membrane protein</topology>
    </subcellularLocation>
</comment>